<dbReference type="EMBL" id="SIUB01000003">
    <property type="protein sequence ID" value="TBN53875.1"/>
    <property type="molecule type" value="Genomic_DNA"/>
</dbReference>
<keyword evidence="4" id="KW-1185">Reference proteome</keyword>
<dbReference type="NCBIfam" id="TIGR02098">
    <property type="entry name" value="MJ0042_CXXC"/>
    <property type="match status" value="1"/>
</dbReference>
<dbReference type="InterPro" id="IPR047676">
    <property type="entry name" value="FxLYD_dom"/>
</dbReference>
<feature type="compositionally biased region" description="Basic residues" evidence="1">
    <location>
        <begin position="75"/>
        <end position="84"/>
    </location>
</feature>
<reference evidence="3 4" key="1">
    <citation type="submission" date="2019-02" db="EMBL/GenBank/DDBJ databases">
        <title>Hansschlegelia quercus sp. nov., a novel methylotrophic bacterium from buds of oak (Quercus robur L.).</title>
        <authorList>
            <person name="Agafonova N.V."/>
            <person name="Kaparullina E.N."/>
            <person name="Grouzdev D.S."/>
            <person name="Doronina N.V."/>
        </authorList>
    </citation>
    <scope>NUCLEOTIDE SEQUENCE [LARGE SCALE GENOMIC DNA]</scope>
    <source>
        <strain evidence="3 4">Dub</strain>
    </source>
</reference>
<evidence type="ECO:0000256" key="1">
    <source>
        <dbReference type="SAM" id="MobiDB-lite"/>
    </source>
</evidence>
<protein>
    <recommendedName>
        <fullName evidence="2">Zinc finger/thioredoxin putative domain-containing protein</fullName>
    </recommendedName>
</protein>
<dbReference type="OrthoDB" id="7159357at2"/>
<dbReference type="Pfam" id="PF13717">
    <property type="entry name" value="Zn_ribbon_4"/>
    <property type="match status" value="1"/>
</dbReference>
<proteinExistence type="predicted"/>
<organism evidence="3 4">
    <name type="scientific">Hansschlegelia quercus</name>
    <dbReference type="NCBI Taxonomy" id="2528245"/>
    <lineage>
        <taxon>Bacteria</taxon>
        <taxon>Pseudomonadati</taxon>
        <taxon>Pseudomonadota</taxon>
        <taxon>Alphaproteobacteria</taxon>
        <taxon>Hyphomicrobiales</taxon>
        <taxon>Methylopilaceae</taxon>
        <taxon>Hansschlegelia</taxon>
    </lineage>
</organism>
<sequence length="237" mass="25838">MLVTCPSCQSSYRFSDEAIGEGRMVRCARCTTQWFAGPPPEPIMALDDAAPVEAFDEEPAAQTVDDQASTETRRKTSRARKQSGARRWPPIKPKFALVLLGLAALALLLIQRVEVVKLAPSLSSLYGALGLDVNIRGLDLREVRSAEQLEEGSPLLLVTGAIANVTKNAVAVPRLRLAVMADDDRELYAWTTVAARGELGPGEIAQFRARLASPPAEGQRVAVRFLNRRDIMTRPGF</sequence>
<name>A0A4Q9GLD3_9HYPH</name>
<comment type="caution">
    <text evidence="3">The sequence shown here is derived from an EMBL/GenBank/DDBJ whole genome shotgun (WGS) entry which is preliminary data.</text>
</comment>
<evidence type="ECO:0000313" key="3">
    <source>
        <dbReference type="EMBL" id="TBN53875.1"/>
    </source>
</evidence>
<evidence type="ECO:0000313" key="4">
    <source>
        <dbReference type="Proteomes" id="UP000291613"/>
    </source>
</evidence>
<feature type="region of interest" description="Disordered" evidence="1">
    <location>
        <begin position="58"/>
        <end position="86"/>
    </location>
</feature>
<accession>A0A4Q9GLD3</accession>
<dbReference type="InterPro" id="IPR011723">
    <property type="entry name" value="Znf/thioredoxin_put"/>
</dbReference>
<dbReference type="RefSeq" id="WP_131003090.1">
    <property type="nucleotide sequence ID" value="NZ_JBHSZR010000003.1"/>
</dbReference>
<evidence type="ECO:0000259" key="2">
    <source>
        <dbReference type="Pfam" id="PF13717"/>
    </source>
</evidence>
<dbReference type="NCBIfam" id="NF038353">
    <property type="entry name" value="FxLYD_dom"/>
    <property type="match status" value="1"/>
</dbReference>
<dbReference type="Proteomes" id="UP000291613">
    <property type="component" value="Unassembled WGS sequence"/>
</dbReference>
<feature type="domain" description="Zinc finger/thioredoxin putative" evidence="2">
    <location>
        <begin position="1"/>
        <end position="35"/>
    </location>
</feature>
<gene>
    <name evidence="3" type="ORF">EYR15_08780</name>
</gene>
<dbReference type="AlphaFoldDB" id="A0A4Q9GLD3"/>